<dbReference type="EMBL" id="JAATJU010022499">
    <property type="protein sequence ID" value="KAH0510514.1"/>
    <property type="molecule type" value="Genomic_DNA"/>
</dbReference>
<name>A0A8J6GHD7_MICOH</name>
<dbReference type="InterPro" id="IPR024079">
    <property type="entry name" value="MetalloPept_cat_dom_sf"/>
</dbReference>
<comment type="caution">
    <text evidence="12">The sequence shown here is derived from an EMBL/GenBank/DDBJ whole genome shotgun (WGS) entry which is preliminary data.</text>
</comment>
<accession>A0A8J6GHD7</accession>
<dbReference type="PANTHER" id="PTHR32205">
    <property type="entry name" value="ARCHAEMETZINCIN-2-RELATED"/>
    <property type="match status" value="1"/>
</dbReference>
<dbReference type="Gene3D" id="3.40.390.10">
    <property type="entry name" value="Collagenase (Catalytic Domain)"/>
    <property type="match status" value="1"/>
</dbReference>
<dbReference type="AlphaFoldDB" id="A0A8J6GHD7"/>
<dbReference type="InterPro" id="IPR012962">
    <property type="entry name" value="Pept_M54_archaemetzincn"/>
</dbReference>
<evidence type="ECO:0000256" key="9">
    <source>
        <dbReference type="ARBA" id="ARBA00040634"/>
    </source>
</evidence>
<reference evidence="12" key="1">
    <citation type="submission" date="2020-03" db="EMBL/GenBank/DDBJ databases">
        <title>Studies in the Genomics of Life Span.</title>
        <authorList>
            <person name="Glass D."/>
        </authorList>
    </citation>
    <scope>NUCLEOTIDE SEQUENCE</scope>
    <source>
        <strain evidence="12">LTLLF</strain>
        <tissue evidence="12">Muscle</tissue>
    </source>
</reference>
<comment type="cofactor">
    <cofactor evidence="1">
        <name>Zn(2+)</name>
        <dbReference type="ChEBI" id="CHEBI:29105"/>
    </cofactor>
</comment>
<dbReference type="Pfam" id="PF07998">
    <property type="entry name" value="Peptidase_M54"/>
    <property type="match status" value="1"/>
</dbReference>
<keyword evidence="4" id="KW-0479">Metal-binding</keyword>
<keyword evidence="6" id="KW-0862">Zinc</keyword>
<dbReference type="GO" id="GO:0008237">
    <property type="term" value="F:metallopeptidase activity"/>
    <property type="evidence" value="ECO:0007669"/>
    <property type="project" value="UniProtKB-KW"/>
</dbReference>
<dbReference type="InterPro" id="IPR052009">
    <property type="entry name" value="Archaemetzincin"/>
</dbReference>
<evidence type="ECO:0000256" key="8">
    <source>
        <dbReference type="ARBA" id="ARBA00024316"/>
    </source>
</evidence>
<evidence type="ECO:0000256" key="5">
    <source>
        <dbReference type="ARBA" id="ARBA00022801"/>
    </source>
</evidence>
<feature type="region of interest" description="Disordered" evidence="11">
    <location>
        <begin position="460"/>
        <end position="479"/>
    </location>
</feature>
<dbReference type="PANTHER" id="PTHR32205:SF5">
    <property type="entry name" value="ARCHAEMETZINCIN-2"/>
    <property type="match status" value="1"/>
</dbReference>
<sequence>MKSTVRGGTMVEGREGAGFVGGAGVVRLRETHAHKDRRGSGRAAHGPVRMQILRHSEHTLKTALISKNPELVSLYEKFNTGEQRLMNEAFQLSSSLFGPISVHSRSDWITSHPEAPQDFEQFFTDRYRNKPCPEKHIIYIQSIGSLGNTRVISEEYIKWLKGYCEAFFYGLTVKFLEPVSVSATRCAFRVNEHTQNLQIHAGHILAFLKKKKPQDAFCIVGITMIDLYPRDSWNFVFGQASLTDGVGIFSFARYGKDFYSTRYEGTVKQPRRTSSSDYSIFDNYYNPEITSILLWRSCKTLTHEIGHIFGLRHCQWLACLMQGSNHLEESDRRPLNLCPICLRKLQYAIGFSIVERYRSLFRADITSVPRACFLKQTLLNDSSQTSGGTEGRGCWLFLLRSPSDKIQAGRGGTAIAAERALPGQEARRCPRLRPGAIPPADCLWRATPVTAPGRRVKWQRGLQGARNPGKPPQPDTPQVRMPQHLNRGWSRFSCRALAKLFC</sequence>
<evidence type="ECO:0000256" key="6">
    <source>
        <dbReference type="ARBA" id="ARBA00022833"/>
    </source>
</evidence>
<comment type="function">
    <text evidence="8">Probable zinc metalloprotease.</text>
</comment>
<evidence type="ECO:0000256" key="11">
    <source>
        <dbReference type="SAM" id="MobiDB-lite"/>
    </source>
</evidence>
<organism evidence="12 13">
    <name type="scientific">Microtus ochrogaster</name>
    <name type="common">Prairie vole</name>
    <dbReference type="NCBI Taxonomy" id="79684"/>
    <lineage>
        <taxon>Eukaryota</taxon>
        <taxon>Metazoa</taxon>
        <taxon>Chordata</taxon>
        <taxon>Craniata</taxon>
        <taxon>Vertebrata</taxon>
        <taxon>Euteleostomi</taxon>
        <taxon>Mammalia</taxon>
        <taxon>Eutheria</taxon>
        <taxon>Euarchontoglires</taxon>
        <taxon>Glires</taxon>
        <taxon>Rodentia</taxon>
        <taxon>Myomorpha</taxon>
        <taxon>Muroidea</taxon>
        <taxon>Cricetidae</taxon>
        <taxon>Arvicolinae</taxon>
        <taxon>Microtus</taxon>
    </lineage>
</organism>
<evidence type="ECO:0000313" key="13">
    <source>
        <dbReference type="Proteomes" id="UP000710432"/>
    </source>
</evidence>
<proteinExistence type="inferred from homology"/>
<dbReference type="Proteomes" id="UP000710432">
    <property type="component" value="Unassembled WGS sequence"/>
</dbReference>
<evidence type="ECO:0000256" key="4">
    <source>
        <dbReference type="ARBA" id="ARBA00022723"/>
    </source>
</evidence>
<gene>
    <name evidence="12" type="ORF">LTLLF_154780</name>
</gene>
<evidence type="ECO:0000256" key="1">
    <source>
        <dbReference type="ARBA" id="ARBA00001947"/>
    </source>
</evidence>
<evidence type="ECO:0000256" key="7">
    <source>
        <dbReference type="ARBA" id="ARBA00023049"/>
    </source>
</evidence>
<protein>
    <recommendedName>
        <fullName evidence="9">Archaemetzincin-2</fullName>
    </recommendedName>
    <alternativeName>
        <fullName evidence="10">Archeobacterial metalloproteinase-like protein 2</fullName>
    </alternativeName>
</protein>
<dbReference type="GO" id="GO:0006508">
    <property type="term" value="P:proteolysis"/>
    <property type="evidence" value="ECO:0007669"/>
    <property type="project" value="UniProtKB-KW"/>
</dbReference>
<keyword evidence="7" id="KW-0482">Metalloprotease</keyword>
<evidence type="ECO:0000256" key="3">
    <source>
        <dbReference type="ARBA" id="ARBA00022670"/>
    </source>
</evidence>
<comment type="similarity">
    <text evidence="2">Belongs to the peptidase M54 family.</text>
</comment>
<evidence type="ECO:0000256" key="2">
    <source>
        <dbReference type="ARBA" id="ARBA00006954"/>
    </source>
</evidence>
<dbReference type="SUPFAM" id="SSF55486">
    <property type="entry name" value="Metalloproteases ('zincins'), catalytic domain"/>
    <property type="match status" value="1"/>
</dbReference>
<dbReference type="CDD" id="cd11375">
    <property type="entry name" value="Peptidase_M54"/>
    <property type="match status" value="1"/>
</dbReference>
<keyword evidence="5" id="KW-0378">Hydrolase</keyword>
<keyword evidence="3" id="KW-0645">Protease</keyword>
<evidence type="ECO:0000256" key="10">
    <source>
        <dbReference type="ARBA" id="ARBA00043240"/>
    </source>
</evidence>
<dbReference type="GO" id="GO:0046872">
    <property type="term" value="F:metal ion binding"/>
    <property type="evidence" value="ECO:0007669"/>
    <property type="project" value="UniProtKB-KW"/>
</dbReference>
<evidence type="ECO:0000313" key="12">
    <source>
        <dbReference type="EMBL" id="KAH0510514.1"/>
    </source>
</evidence>